<feature type="region of interest" description="Disordered" evidence="1">
    <location>
        <begin position="97"/>
        <end position="182"/>
    </location>
</feature>
<gene>
    <name evidence="3" type="ORF">FNH08_08035</name>
</gene>
<evidence type="ECO:0000313" key="3">
    <source>
        <dbReference type="EMBL" id="MPY57127.1"/>
    </source>
</evidence>
<reference evidence="3 4" key="1">
    <citation type="submission" date="2019-07" db="EMBL/GenBank/DDBJ databases">
        <title>New species of Amycolatopsis and Streptomyces.</title>
        <authorList>
            <person name="Duangmal K."/>
            <person name="Teo W.F.A."/>
            <person name="Lipun K."/>
        </authorList>
    </citation>
    <scope>NUCLEOTIDE SEQUENCE [LARGE SCALE GENOMIC DNA]</scope>
    <source>
        <strain evidence="3 4">NBRC 106415</strain>
    </source>
</reference>
<name>A0A5N8XCK3_9ACTN</name>
<proteinExistence type="predicted"/>
<feature type="compositionally biased region" description="Basic residues" evidence="1">
    <location>
        <begin position="148"/>
        <end position="158"/>
    </location>
</feature>
<feature type="compositionally biased region" description="Low complexity" evidence="1">
    <location>
        <begin position="103"/>
        <end position="114"/>
    </location>
</feature>
<comment type="caution">
    <text evidence="3">The sequence shown here is derived from an EMBL/GenBank/DDBJ whole genome shotgun (WGS) entry which is preliminary data.</text>
</comment>
<accession>A0A5N8XCK3</accession>
<dbReference type="Proteomes" id="UP000400924">
    <property type="component" value="Unassembled WGS sequence"/>
</dbReference>
<dbReference type="OrthoDB" id="4338165at2"/>
<evidence type="ECO:0000259" key="2">
    <source>
        <dbReference type="Pfam" id="PF13340"/>
    </source>
</evidence>
<dbReference type="AlphaFoldDB" id="A0A5N8XCK3"/>
<protein>
    <submittedName>
        <fullName evidence="3">Transposase</fullName>
    </submittedName>
</protein>
<sequence length="182" mass="19788">MLPVAGADLSERLLPDELWEPAAPLPPSFAARPHSGGTAPCDERTVFTAVAYALTSGCAWRHLPRRWARRPPPRIAASPYGPRPTCGVGCTGRCWTNSGPAASWTGPRRSSTRPPFTPKGGIADRAEPGRSRQEGPQAAHAVRCPGHPARRRRVRREHVRQPRPQAAHPRHTRRPVPPGTTA</sequence>
<dbReference type="Pfam" id="PF13340">
    <property type="entry name" value="DUF4096"/>
    <property type="match status" value="1"/>
</dbReference>
<keyword evidence="4" id="KW-1185">Reference proteome</keyword>
<evidence type="ECO:0000256" key="1">
    <source>
        <dbReference type="SAM" id="MobiDB-lite"/>
    </source>
</evidence>
<dbReference type="EMBL" id="VJZC01000034">
    <property type="protein sequence ID" value="MPY57127.1"/>
    <property type="molecule type" value="Genomic_DNA"/>
</dbReference>
<dbReference type="InterPro" id="IPR025161">
    <property type="entry name" value="IS402-like_dom"/>
</dbReference>
<organism evidence="3 4">
    <name type="scientific">Streptomyces spongiae</name>
    <dbReference type="NCBI Taxonomy" id="565072"/>
    <lineage>
        <taxon>Bacteria</taxon>
        <taxon>Bacillati</taxon>
        <taxon>Actinomycetota</taxon>
        <taxon>Actinomycetes</taxon>
        <taxon>Kitasatosporales</taxon>
        <taxon>Streptomycetaceae</taxon>
        <taxon>Streptomyces</taxon>
    </lineage>
</organism>
<evidence type="ECO:0000313" key="4">
    <source>
        <dbReference type="Proteomes" id="UP000400924"/>
    </source>
</evidence>
<feature type="compositionally biased region" description="Basic and acidic residues" evidence="1">
    <location>
        <begin position="122"/>
        <end position="133"/>
    </location>
</feature>
<feature type="domain" description="Insertion element IS402-like" evidence="2">
    <location>
        <begin position="14"/>
        <end position="67"/>
    </location>
</feature>